<dbReference type="EMBL" id="HF582854">
    <property type="protein sequence ID" value="CCQ36362.1"/>
    <property type="molecule type" value="Genomic_DNA"/>
</dbReference>
<reference evidence="2 3" key="1">
    <citation type="journal article" date="2013" name="Genome Announc.">
        <title>Genome of the haloarchaeon Natronomonas moolapensis, a neutrophilic member of a previously haloalkaliphilic genus.</title>
        <authorList>
            <person name="Dyall-Smith M.L."/>
            <person name="Pfeiffer F."/>
            <person name="Oberwinkler T."/>
            <person name="Klee K."/>
            <person name="Rampp M."/>
            <person name="Palm P."/>
            <person name="Gross K."/>
            <person name="Schuster S.C."/>
            <person name="Oesterhelt D."/>
        </authorList>
    </citation>
    <scope>NUCLEOTIDE SEQUENCE [LARGE SCALE GENOMIC DNA]</scope>
    <source>
        <strain evidence="3">DSM 18674 / JCM 14361 / 8.8.11</strain>
    </source>
</reference>
<dbReference type="PROSITE" id="PS50035">
    <property type="entry name" value="PLD"/>
    <property type="match status" value="1"/>
</dbReference>
<dbReference type="PANTHER" id="PTHR21248:SF12">
    <property type="entry name" value="CARDIOLIPIN SYNTHASE C"/>
    <property type="match status" value="1"/>
</dbReference>
<name>M1XQI9_NATM8</name>
<dbReference type="SMART" id="SM00155">
    <property type="entry name" value="PLDc"/>
    <property type="match status" value="1"/>
</dbReference>
<evidence type="ECO:0000313" key="2">
    <source>
        <dbReference type="EMBL" id="CCQ36362.1"/>
    </source>
</evidence>
<dbReference type="GeneID" id="14651142"/>
<gene>
    <name evidence="2" type="ordered locus">Nmlp_2186</name>
</gene>
<proteinExistence type="predicted"/>
<evidence type="ECO:0000259" key="1">
    <source>
        <dbReference type="PROSITE" id="PS50035"/>
    </source>
</evidence>
<dbReference type="Proteomes" id="UP000011867">
    <property type="component" value="Chromosome"/>
</dbReference>
<sequence length="304" mass="33594">MIDDGEPSDEWFNNDLEFTIARGVSDSEILPLLRDYFAERSERLIQINRTELNRSIERHRLSKSDAESLFTGLVLNGVADQKRSGVSFADYSFTVECEAAARILEGQRIARAALEEAGVTEKTSRAPDVELTATFPPGIHRKGMTDVRPLSSDLRKLFFDADSVVRIANPYFNPNPSVVGDIASLANRGVTTKILTRETGSANSKLISTLNSVHERVNPGNRHLLRVRDLYESDDETGRQAYATHAKIAIADRDICYLGSANLTDTSLSNNFELGILLQGETVGSAVDVFDVVFDFAKKVKLPL</sequence>
<dbReference type="SUPFAM" id="SSF56024">
    <property type="entry name" value="Phospholipase D/nuclease"/>
    <property type="match status" value="1"/>
</dbReference>
<dbReference type="InterPro" id="IPR025202">
    <property type="entry name" value="PLD-like_dom"/>
</dbReference>
<dbReference type="OrthoDB" id="242710at2157"/>
<dbReference type="CDD" id="cd00138">
    <property type="entry name" value="PLDc_SF"/>
    <property type="match status" value="1"/>
</dbReference>
<accession>M1XQI9</accession>
<organism evidence="2 3">
    <name type="scientific">Natronomonas moolapensis (strain DSM 18674 / CECT 7526 / JCM 14361 / 8.8.11)</name>
    <dbReference type="NCBI Taxonomy" id="268739"/>
    <lineage>
        <taxon>Archaea</taxon>
        <taxon>Methanobacteriati</taxon>
        <taxon>Methanobacteriota</taxon>
        <taxon>Stenosarchaea group</taxon>
        <taxon>Halobacteria</taxon>
        <taxon>Halobacteriales</taxon>
        <taxon>Natronomonadaceae</taxon>
        <taxon>Natronomonas</taxon>
    </lineage>
</organism>
<evidence type="ECO:0000313" key="3">
    <source>
        <dbReference type="Proteomes" id="UP000011867"/>
    </source>
</evidence>
<feature type="domain" description="PLD phosphodiesterase" evidence="1">
    <location>
        <begin position="240"/>
        <end position="267"/>
    </location>
</feature>
<dbReference type="Gene3D" id="3.30.870.10">
    <property type="entry name" value="Endonuclease Chain A"/>
    <property type="match status" value="1"/>
</dbReference>
<dbReference type="GO" id="GO:0032049">
    <property type="term" value="P:cardiolipin biosynthetic process"/>
    <property type="evidence" value="ECO:0007669"/>
    <property type="project" value="UniProtKB-ARBA"/>
</dbReference>
<keyword evidence="3" id="KW-1185">Reference proteome</keyword>
<dbReference type="InterPro" id="IPR001736">
    <property type="entry name" value="PLipase_D/transphosphatidylase"/>
</dbReference>
<dbReference type="STRING" id="268739.Nmlp_2186"/>
<dbReference type="AlphaFoldDB" id="M1XQI9"/>
<dbReference type="HOGENOM" id="CLU_914038_0_0_2"/>
<dbReference type="GO" id="GO:0030572">
    <property type="term" value="F:phosphatidyltransferase activity"/>
    <property type="evidence" value="ECO:0007669"/>
    <property type="project" value="UniProtKB-ARBA"/>
</dbReference>
<dbReference type="KEGG" id="nmo:Nmlp_2186"/>
<dbReference type="RefSeq" id="WP_015409163.1">
    <property type="nucleotide sequence ID" value="NC_020388.1"/>
</dbReference>
<dbReference type="Pfam" id="PF13091">
    <property type="entry name" value="PLDc_2"/>
    <property type="match status" value="1"/>
</dbReference>
<dbReference type="eggNOG" id="arCOG02041">
    <property type="taxonomic scope" value="Archaea"/>
</dbReference>
<dbReference type="PANTHER" id="PTHR21248">
    <property type="entry name" value="CARDIOLIPIN SYNTHASE"/>
    <property type="match status" value="1"/>
</dbReference>
<protein>
    <submittedName>
        <fullName evidence="2">PLD domain protein</fullName>
    </submittedName>
</protein>